<proteinExistence type="predicted"/>
<dbReference type="EMBL" id="CVTD020000010">
    <property type="protein sequence ID" value="CRZ33923.1"/>
    <property type="molecule type" value="Genomic_DNA"/>
</dbReference>
<evidence type="ECO:0000313" key="3">
    <source>
        <dbReference type="Proteomes" id="UP000236497"/>
    </source>
</evidence>
<evidence type="ECO:0000313" key="2">
    <source>
        <dbReference type="EMBL" id="CRZ33923.1"/>
    </source>
</evidence>
<dbReference type="CDD" id="cd00093">
    <property type="entry name" value="HTH_XRE"/>
    <property type="match status" value="1"/>
</dbReference>
<dbReference type="SUPFAM" id="SSF47413">
    <property type="entry name" value="lambda repressor-like DNA-binding domains"/>
    <property type="match status" value="1"/>
</dbReference>
<accession>A0A0H5SUC8</accession>
<evidence type="ECO:0000259" key="1">
    <source>
        <dbReference type="PROSITE" id="PS50943"/>
    </source>
</evidence>
<dbReference type="OrthoDB" id="9774673at2"/>
<dbReference type="PROSITE" id="PS50943">
    <property type="entry name" value="HTH_CROC1"/>
    <property type="match status" value="1"/>
</dbReference>
<dbReference type="Pfam" id="PF01381">
    <property type="entry name" value="HTH_3"/>
    <property type="match status" value="1"/>
</dbReference>
<protein>
    <recommendedName>
        <fullName evidence="1">HTH cro/C1-type domain-containing protein</fullName>
    </recommendedName>
</protein>
<dbReference type="Proteomes" id="UP000236497">
    <property type="component" value="Unassembled WGS sequence"/>
</dbReference>
<dbReference type="InterPro" id="IPR001387">
    <property type="entry name" value="Cro/C1-type_HTH"/>
</dbReference>
<reference evidence="2 3" key="1">
    <citation type="submission" date="2015-06" db="EMBL/GenBank/DDBJ databases">
        <authorList>
            <person name="Wibberg Daniel"/>
        </authorList>
    </citation>
    <scope>NUCLEOTIDE SEQUENCE [LARGE SCALE GENOMIC DNA]</scope>
    <source>
        <strain evidence="2 3">T3/55T</strain>
    </source>
</reference>
<keyword evidence="3" id="KW-1185">Reference proteome</keyword>
<organism evidence="2 3">
    <name type="scientific">Herbinix hemicellulosilytica</name>
    <dbReference type="NCBI Taxonomy" id="1564487"/>
    <lineage>
        <taxon>Bacteria</taxon>
        <taxon>Bacillati</taxon>
        <taxon>Bacillota</taxon>
        <taxon>Clostridia</taxon>
        <taxon>Lachnospirales</taxon>
        <taxon>Lachnospiraceae</taxon>
        <taxon>Herbinix</taxon>
    </lineage>
</organism>
<dbReference type="SMART" id="SM00530">
    <property type="entry name" value="HTH_XRE"/>
    <property type="match status" value="1"/>
</dbReference>
<dbReference type="GO" id="GO:0003677">
    <property type="term" value="F:DNA binding"/>
    <property type="evidence" value="ECO:0007669"/>
    <property type="project" value="InterPro"/>
</dbReference>
<dbReference type="RefSeq" id="WP_103202060.1">
    <property type="nucleotide sequence ID" value="NZ_CVTD020000010.1"/>
</dbReference>
<feature type="domain" description="HTH cro/C1-type" evidence="1">
    <location>
        <begin position="4"/>
        <end position="39"/>
    </location>
</feature>
<name>A0A0H5SUC8_HERHM</name>
<gene>
    <name evidence="2" type="ORF">HHT355_0720</name>
</gene>
<sequence>MSRIREVRRQAKLTQKQLAEHYDIPLRTLQDWETGKRKPPEYIVNLLLRCIAADFSVTLEEKTQSNTDKKFSLTYIDGTPLGTADEMYVMAEREAKKLVLVNKDNGVETYRCSNGFTFKVKVMKRK</sequence>
<dbReference type="Gene3D" id="1.10.260.40">
    <property type="entry name" value="lambda repressor-like DNA-binding domains"/>
    <property type="match status" value="1"/>
</dbReference>
<dbReference type="AlphaFoldDB" id="A0A0H5SUC8"/>
<dbReference type="InterPro" id="IPR010982">
    <property type="entry name" value="Lambda_DNA-bd_dom_sf"/>
</dbReference>